<dbReference type="InterPro" id="IPR005576">
    <property type="entry name" value="Rpb7-like_N"/>
</dbReference>
<dbReference type="Proteomes" id="UP000631114">
    <property type="component" value="Unassembled WGS sequence"/>
</dbReference>
<evidence type="ECO:0000256" key="4">
    <source>
        <dbReference type="ARBA" id="ARBA00023163"/>
    </source>
</evidence>
<dbReference type="EMBL" id="JADFTS010000004">
    <property type="protein sequence ID" value="KAF9612018.1"/>
    <property type="molecule type" value="Genomic_DNA"/>
</dbReference>
<keyword evidence="3 6" id="KW-0240">DNA-directed RNA polymerase</keyword>
<protein>
    <recommendedName>
        <fullName evidence="6">DNA-directed RNA polymerase subunit</fullName>
    </recommendedName>
</protein>
<dbReference type="OrthoDB" id="10250504at2759"/>
<feature type="domain" description="RNA polymerase Rpb7-like N-terminal" evidence="7">
    <location>
        <begin position="11"/>
        <end position="63"/>
    </location>
</feature>
<dbReference type="InterPro" id="IPR036898">
    <property type="entry name" value="RNA_pol_Rpb7-like_N_sf"/>
</dbReference>
<evidence type="ECO:0000256" key="2">
    <source>
        <dbReference type="ARBA" id="ARBA00005930"/>
    </source>
</evidence>
<proteinExistence type="inferred from homology"/>
<comment type="subcellular location">
    <subcellularLocation>
        <location evidence="1">Nucleus</location>
        <location evidence="1">Nucleolus</location>
    </subcellularLocation>
</comment>
<evidence type="ECO:0000313" key="8">
    <source>
        <dbReference type="EMBL" id="KAF9612018.1"/>
    </source>
</evidence>
<evidence type="ECO:0000313" key="9">
    <source>
        <dbReference type="Proteomes" id="UP000631114"/>
    </source>
</evidence>
<evidence type="ECO:0000256" key="3">
    <source>
        <dbReference type="ARBA" id="ARBA00022478"/>
    </source>
</evidence>
<evidence type="ECO:0000256" key="5">
    <source>
        <dbReference type="ARBA" id="ARBA00023242"/>
    </source>
</evidence>
<dbReference type="AlphaFoldDB" id="A0A835I8P5"/>
<organism evidence="8 9">
    <name type="scientific">Coptis chinensis</name>
    <dbReference type="NCBI Taxonomy" id="261450"/>
    <lineage>
        <taxon>Eukaryota</taxon>
        <taxon>Viridiplantae</taxon>
        <taxon>Streptophyta</taxon>
        <taxon>Embryophyta</taxon>
        <taxon>Tracheophyta</taxon>
        <taxon>Spermatophyta</taxon>
        <taxon>Magnoliopsida</taxon>
        <taxon>Ranunculales</taxon>
        <taxon>Ranunculaceae</taxon>
        <taxon>Coptidoideae</taxon>
        <taxon>Coptis</taxon>
    </lineage>
</organism>
<dbReference type="InterPro" id="IPR045113">
    <property type="entry name" value="Rpb7-like"/>
</dbReference>
<evidence type="ECO:0000256" key="6">
    <source>
        <dbReference type="RuleBase" id="RU369086"/>
    </source>
</evidence>
<dbReference type="Gene3D" id="3.30.1490.120">
    <property type="entry name" value="RNA polymerase Rpb7-like, N-terminal domain"/>
    <property type="match status" value="1"/>
</dbReference>
<dbReference type="FunFam" id="3.30.1490.120:FF:000006">
    <property type="entry name" value="DNA-directed RNA polymerase"/>
    <property type="match status" value="1"/>
</dbReference>
<evidence type="ECO:0000256" key="1">
    <source>
        <dbReference type="ARBA" id="ARBA00004604"/>
    </source>
</evidence>
<gene>
    <name evidence="8" type="ORF">IFM89_037301</name>
</gene>
<dbReference type="GO" id="GO:0006352">
    <property type="term" value="P:DNA-templated transcription initiation"/>
    <property type="evidence" value="ECO:0007669"/>
    <property type="project" value="UniProtKB-UniRule"/>
</dbReference>
<reference evidence="8 9" key="1">
    <citation type="submission" date="2020-10" db="EMBL/GenBank/DDBJ databases">
        <title>The Coptis chinensis genome and diversification of protoberbering-type alkaloids.</title>
        <authorList>
            <person name="Wang B."/>
            <person name="Shu S."/>
            <person name="Song C."/>
            <person name="Liu Y."/>
        </authorList>
    </citation>
    <scope>NUCLEOTIDE SEQUENCE [LARGE SCALE GENOMIC DNA]</scope>
    <source>
        <strain evidence="8">HL-2020</strain>
        <tissue evidence="8">Leaf</tissue>
    </source>
</reference>
<comment type="caution">
    <text evidence="8">The sequence shown here is derived from an EMBL/GenBank/DDBJ whole genome shotgun (WGS) entry which is preliminary data.</text>
</comment>
<keyword evidence="9" id="KW-1185">Reference proteome</keyword>
<name>A0A835I8P5_9MAGN</name>
<evidence type="ECO:0000259" key="7">
    <source>
        <dbReference type="Pfam" id="PF03876"/>
    </source>
</evidence>
<dbReference type="GO" id="GO:0006362">
    <property type="term" value="P:transcription elongation by RNA polymerase I"/>
    <property type="evidence" value="ECO:0007669"/>
    <property type="project" value="TreeGrafter"/>
</dbReference>
<comment type="similarity">
    <text evidence="2">Belongs to the eukaryotic RPA43 RNA polymerase subunit family.</text>
</comment>
<comment type="function">
    <text evidence="6">DNA-dependent RNA polymerase which catalyzes the transcription of DNA into RNA using the four ribonucleoside triphosphates as substrates.</text>
</comment>
<dbReference type="PANTHER" id="PTHR12709:SF5">
    <property type="entry name" value="DNA-DIRECTED RNA POLYMERASE I SUBUNIT RPA43"/>
    <property type="match status" value="1"/>
</dbReference>
<keyword evidence="4 6" id="KW-0804">Transcription</keyword>
<dbReference type="Pfam" id="PF03876">
    <property type="entry name" value="SHS2_Rpb7-N"/>
    <property type="match status" value="1"/>
</dbReference>
<accession>A0A835I8P5</accession>
<dbReference type="PANTHER" id="PTHR12709">
    <property type="entry name" value="DNA-DIRECTED RNA POLYMERASE II, III"/>
    <property type="match status" value="1"/>
</dbReference>
<dbReference type="GO" id="GO:0005736">
    <property type="term" value="C:RNA polymerase I complex"/>
    <property type="evidence" value="ECO:0007669"/>
    <property type="project" value="TreeGrafter"/>
</dbReference>
<keyword evidence="5 6" id="KW-0539">Nucleus</keyword>
<sequence length="242" mass="27266">MEVLKVSDANMVVYIHPSKSNEVSEAILKELSSLLFKFSDVFDGVVLAYKVIDRSKDAKILPGVHPYFGVRLRARLLLFSPKPGMLLEGKVNKVEKEKILVTVLGFSSAEISEEDIREEFRYKRKHGKEVYASSYHKRHVIIVGSMIRFSVKRVACEDNLIFSGSLLPPSTGGIKWLDKHMKDGPESERFALRRARRDSSLPVWGACSHHLSTGSCLFCTPNGSGNAKHGFGSDWTKWRKLQ</sequence>